<dbReference type="RefSeq" id="XP_011098862.1">
    <property type="nucleotide sequence ID" value="XM_011100560.2"/>
</dbReference>
<gene>
    <name evidence="3" type="primary">LOC105177414</name>
</gene>
<dbReference type="FunCoup" id="A0A6I9UL98">
    <property type="interactions" value="273"/>
</dbReference>
<dbReference type="KEGG" id="sind:105177414"/>
<reference evidence="3" key="1">
    <citation type="submission" date="2025-08" db="UniProtKB">
        <authorList>
            <consortium name="RefSeq"/>
        </authorList>
    </citation>
    <scope>IDENTIFICATION</scope>
</reference>
<feature type="region of interest" description="Disordered" evidence="1">
    <location>
        <begin position="223"/>
        <end position="242"/>
    </location>
</feature>
<evidence type="ECO:0000313" key="3">
    <source>
        <dbReference type="RefSeq" id="XP_011098862.1"/>
    </source>
</evidence>
<dbReference type="InParanoid" id="A0A6I9UL98"/>
<feature type="compositionally biased region" description="Polar residues" evidence="1">
    <location>
        <begin position="174"/>
        <end position="200"/>
    </location>
</feature>
<dbReference type="AlphaFoldDB" id="A0A6I9UL98"/>
<dbReference type="Proteomes" id="UP000504604">
    <property type="component" value="Linkage group LG15"/>
</dbReference>
<feature type="compositionally biased region" description="Basic and acidic residues" evidence="1">
    <location>
        <begin position="146"/>
        <end position="169"/>
    </location>
</feature>
<dbReference type="GeneID" id="105177414"/>
<protein>
    <submittedName>
        <fullName evidence="3">Uncharacterized protein At3g27210-like</fullName>
    </submittedName>
</protein>
<evidence type="ECO:0000256" key="1">
    <source>
        <dbReference type="SAM" id="MobiDB-lite"/>
    </source>
</evidence>
<dbReference type="Gramene" id="SIN_1004189.t">
    <property type="protein sequence ID" value="SIN_1004189.t"/>
    <property type="gene ID" value="SIN_1004189"/>
</dbReference>
<dbReference type="OrthoDB" id="1925325at2759"/>
<sequence>MGSCVSVHKDPEAAIKLRFSLGSKNEKLVIPSPVKDKPDAVNVGNRTIADLELKSQWSPARFTAGNNDEAFFDSQPWLESDCEDDFFSVNGDFTPSRGNTPVHHKFSLGNLQVNKAPVAEGMVGSIPQPSPPDKKKKLSELFKESLRDDQHIEEETAAENKDVAPEKVVPEATSLVQPPKSTNETPYLSGANSGNSSERTPNGVRKAEDKSVKSAQCCIPRLLSSRSFSERRKRTSPAPNVG</sequence>
<feature type="region of interest" description="Disordered" evidence="1">
    <location>
        <begin position="146"/>
        <end position="218"/>
    </location>
</feature>
<accession>A0A6I9UL98</accession>
<dbReference type="PANTHER" id="PTHR34280">
    <property type="entry name" value="OS01G0920100 PROTEIN"/>
    <property type="match status" value="1"/>
</dbReference>
<name>A0A6I9UL98_SESIN</name>
<keyword evidence="2" id="KW-1185">Reference proteome</keyword>
<dbReference type="InterPro" id="IPR038947">
    <property type="entry name" value="At3g27210-like"/>
</dbReference>
<organism evidence="2 3">
    <name type="scientific">Sesamum indicum</name>
    <name type="common">Oriental sesame</name>
    <name type="synonym">Sesamum orientale</name>
    <dbReference type="NCBI Taxonomy" id="4182"/>
    <lineage>
        <taxon>Eukaryota</taxon>
        <taxon>Viridiplantae</taxon>
        <taxon>Streptophyta</taxon>
        <taxon>Embryophyta</taxon>
        <taxon>Tracheophyta</taxon>
        <taxon>Spermatophyta</taxon>
        <taxon>Magnoliopsida</taxon>
        <taxon>eudicotyledons</taxon>
        <taxon>Gunneridae</taxon>
        <taxon>Pentapetalae</taxon>
        <taxon>asterids</taxon>
        <taxon>lamiids</taxon>
        <taxon>Lamiales</taxon>
        <taxon>Pedaliaceae</taxon>
        <taxon>Sesamum</taxon>
    </lineage>
</organism>
<dbReference type="PANTHER" id="PTHR34280:SF2">
    <property type="entry name" value="OS01G0920100 PROTEIN"/>
    <property type="match status" value="1"/>
</dbReference>
<proteinExistence type="predicted"/>
<evidence type="ECO:0000313" key="2">
    <source>
        <dbReference type="Proteomes" id="UP000504604"/>
    </source>
</evidence>